<proteinExistence type="predicted"/>
<evidence type="ECO:0000256" key="1">
    <source>
        <dbReference type="ARBA" id="ARBA00022741"/>
    </source>
</evidence>
<keyword evidence="5" id="KW-1185">Reference proteome</keyword>
<gene>
    <name evidence="4" type="ORF">EEJ42_07600</name>
</gene>
<keyword evidence="1" id="KW-0547">Nucleotide-binding</keyword>
<dbReference type="InterPro" id="IPR027417">
    <property type="entry name" value="P-loop_NTPase"/>
</dbReference>
<dbReference type="RefSeq" id="WP_123099206.1">
    <property type="nucleotide sequence ID" value="NZ_RIBZ01000098.1"/>
</dbReference>
<dbReference type="PROSITE" id="PS50043">
    <property type="entry name" value="HTH_LUXR_2"/>
    <property type="match status" value="1"/>
</dbReference>
<feature type="domain" description="HTH luxR-type" evidence="3">
    <location>
        <begin position="793"/>
        <end position="858"/>
    </location>
</feature>
<protein>
    <submittedName>
        <fullName evidence="4">Helix-turn-helix transcriptional regulator</fullName>
    </submittedName>
</protein>
<dbReference type="InterPro" id="IPR016032">
    <property type="entry name" value="Sig_transdc_resp-reg_C-effctor"/>
</dbReference>
<dbReference type="InterPro" id="IPR036388">
    <property type="entry name" value="WH-like_DNA-bd_sf"/>
</dbReference>
<name>A0A3M8WTT8_9ACTN</name>
<evidence type="ECO:0000313" key="4">
    <source>
        <dbReference type="EMBL" id="RNG32904.1"/>
    </source>
</evidence>
<dbReference type="GO" id="GO:0005737">
    <property type="term" value="C:cytoplasm"/>
    <property type="evidence" value="ECO:0007669"/>
    <property type="project" value="TreeGrafter"/>
</dbReference>
<evidence type="ECO:0000313" key="5">
    <source>
        <dbReference type="Proteomes" id="UP000275401"/>
    </source>
</evidence>
<dbReference type="PANTHER" id="PTHR16305:SF35">
    <property type="entry name" value="TRANSCRIPTIONAL ACTIVATOR DOMAIN"/>
    <property type="match status" value="1"/>
</dbReference>
<dbReference type="EMBL" id="RIBZ01000098">
    <property type="protein sequence ID" value="RNG32904.1"/>
    <property type="molecule type" value="Genomic_DNA"/>
</dbReference>
<dbReference type="PANTHER" id="PTHR16305">
    <property type="entry name" value="TESTICULAR SOLUBLE ADENYLYL CYCLASE"/>
    <property type="match status" value="1"/>
</dbReference>
<comment type="caution">
    <text evidence="4">The sequence shown here is derived from an EMBL/GenBank/DDBJ whole genome shotgun (WGS) entry which is preliminary data.</text>
</comment>
<dbReference type="Pfam" id="PF00196">
    <property type="entry name" value="GerE"/>
    <property type="match status" value="1"/>
</dbReference>
<dbReference type="Gene3D" id="1.10.10.10">
    <property type="entry name" value="Winged helix-like DNA-binding domain superfamily/Winged helix DNA-binding domain"/>
    <property type="match status" value="1"/>
</dbReference>
<organism evidence="4 5">
    <name type="scientific">Streptomyces botrytidirepellens</name>
    <dbReference type="NCBI Taxonomy" id="2486417"/>
    <lineage>
        <taxon>Bacteria</taxon>
        <taxon>Bacillati</taxon>
        <taxon>Actinomycetota</taxon>
        <taxon>Actinomycetes</taxon>
        <taxon>Kitasatosporales</taxon>
        <taxon>Streptomycetaceae</taxon>
        <taxon>Streptomyces</taxon>
    </lineage>
</organism>
<dbReference type="SUPFAM" id="SSF52540">
    <property type="entry name" value="P-loop containing nucleoside triphosphate hydrolases"/>
    <property type="match status" value="1"/>
</dbReference>
<dbReference type="InterPro" id="IPR000792">
    <property type="entry name" value="Tscrpt_reg_LuxR_C"/>
</dbReference>
<dbReference type="GO" id="GO:0003677">
    <property type="term" value="F:DNA binding"/>
    <property type="evidence" value="ECO:0007669"/>
    <property type="project" value="InterPro"/>
</dbReference>
<sequence>MMRPAPSLAGDEFVGRQDALTVLEELIGTLEAGGSGMACVTGPLGVGRSAVLHRAVGRARALGSAVGFARCSPVESRVPYAAVTQLFAGLRPPSRMVELATVCMGNGDFAASVPLLCDEFLALAADRPLLLAVDDVQWADTWSLRWFAAMARRAHHVPVLLIGSTYGPLSRLLGEDYRLADAGFAAMREIPLASLSAANSRQMLETLTGREIGAKVAAVAAEMTSGRPAMLRGVADYFTARNLPLDAERIPQLIEASWTAWSVRANRAMVSMPADALALLRVLAAVGSNFEFEIAGSLAGLRAARLDGALDTLLGTGLVIDPDAPRVPCARLAAEIRAAMTAPERENLYLRAAELARKVGAGADTVADLLGNAPTSGLPWAGKTLAEASVYRMRRGRTDAAAAALRRALREPMNDADRAHLLTRLASIEVVHSPQASDGRLRHVLVRYATSDAWPSVVRAADLLLSRGDVETARRVISELHETSAGSVSQDELSPLSALGWLAGEEAGTDPEIPVAPLPAPARRPADPAQAGALAWQLARLAEERDRARKLGLAALGASSEVPSMCRIAASCALLCADDVAMGMDGLDAVVADARRRGARATAARALLHRAGAALRLHRPDEGLRDLATATRELPLESWHPALAARHVANEIMAQIRCGRLDRARRLAARPLPRTADQGIGWAFLLYAKAELGLVTGEPEGALVLLEECGRLLCARRWKNPMVLPWRCTAAVAHQMLDAPQTAARLRAEEHAVLDRWGTGDAVGRMCGQTVEMLAELGVELPRPPVPEQVNVPASSLAGLSQPERDVARLVVGGLANREIADELQVATRTVELRLTKIYRKLGAKGRAELVAHLAPTGRSG</sequence>
<dbReference type="Proteomes" id="UP000275401">
    <property type="component" value="Unassembled WGS sequence"/>
</dbReference>
<evidence type="ECO:0000259" key="3">
    <source>
        <dbReference type="PROSITE" id="PS50043"/>
    </source>
</evidence>
<dbReference type="AlphaFoldDB" id="A0A3M8WTT8"/>
<dbReference type="GO" id="GO:0006355">
    <property type="term" value="P:regulation of DNA-templated transcription"/>
    <property type="evidence" value="ECO:0007669"/>
    <property type="project" value="InterPro"/>
</dbReference>
<dbReference type="GO" id="GO:0005524">
    <property type="term" value="F:ATP binding"/>
    <property type="evidence" value="ECO:0007669"/>
    <property type="project" value="UniProtKB-KW"/>
</dbReference>
<reference evidence="4 5" key="1">
    <citation type="submission" date="2018-11" db="EMBL/GenBank/DDBJ databases">
        <title>The Potential of Streptomyces as Biocontrol Agents against the Tomato grey mould, Botrytis cinerea (Gray mold) Frontiers in Microbiology.</title>
        <authorList>
            <person name="Li D."/>
        </authorList>
    </citation>
    <scope>NUCLEOTIDE SEQUENCE [LARGE SCALE GENOMIC DNA]</scope>
    <source>
        <strain evidence="4 5">NEAU-LD23</strain>
    </source>
</reference>
<dbReference type="GO" id="GO:0004016">
    <property type="term" value="F:adenylate cyclase activity"/>
    <property type="evidence" value="ECO:0007669"/>
    <property type="project" value="TreeGrafter"/>
</dbReference>
<accession>A0A3M8WTT8</accession>
<evidence type="ECO:0000256" key="2">
    <source>
        <dbReference type="ARBA" id="ARBA00022840"/>
    </source>
</evidence>
<dbReference type="InterPro" id="IPR041664">
    <property type="entry name" value="AAA_16"/>
</dbReference>
<dbReference type="CDD" id="cd06170">
    <property type="entry name" value="LuxR_C_like"/>
    <property type="match status" value="1"/>
</dbReference>
<dbReference type="PRINTS" id="PR00038">
    <property type="entry name" value="HTHLUXR"/>
</dbReference>
<dbReference type="SMART" id="SM00421">
    <property type="entry name" value="HTH_LUXR"/>
    <property type="match status" value="1"/>
</dbReference>
<keyword evidence="2" id="KW-0067">ATP-binding</keyword>
<dbReference type="SUPFAM" id="SSF46894">
    <property type="entry name" value="C-terminal effector domain of the bipartite response regulators"/>
    <property type="match status" value="1"/>
</dbReference>
<dbReference type="Pfam" id="PF13191">
    <property type="entry name" value="AAA_16"/>
    <property type="match status" value="1"/>
</dbReference>